<protein>
    <submittedName>
        <fullName evidence="4">G-protein coupled receptors family 1 profile domain-containing protein</fullName>
    </submittedName>
</protein>
<feature type="region of interest" description="Disordered" evidence="1">
    <location>
        <begin position="187"/>
        <end position="240"/>
    </location>
</feature>
<feature type="transmembrane region" description="Helical" evidence="2">
    <location>
        <begin position="55"/>
        <end position="75"/>
    </location>
</feature>
<name>A0A914DRX1_9BILA</name>
<feature type="transmembrane region" description="Helical" evidence="2">
    <location>
        <begin position="103"/>
        <end position="123"/>
    </location>
</feature>
<keyword evidence="2" id="KW-0812">Transmembrane</keyword>
<dbReference type="Proteomes" id="UP000887540">
    <property type="component" value="Unplaced"/>
</dbReference>
<dbReference type="AlphaFoldDB" id="A0A914DRX1"/>
<organism evidence="3 4">
    <name type="scientific">Acrobeloides nanus</name>
    <dbReference type="NCBI Taxonomy" id="290746"/>
    <lineage>
        <taxon>Eukaryota</taxon>
        <taxon>Metazoa</taxon>
        <taxon>Ecdysozoa</taxon>
        <taxon>Nematoda</taxon>
        <taxon>Chromadorea</taxon>
        <taxon>Rhabditida</taxon>
        <taxon>Tylenchina</taxon>
        <taxon>Cephalobomorpha</taxon>
        <taxon>Cephaloboidea</taxon>
        <taxon>Cephalobidae</taxon>
        <taxon>Acrobeloides</taxon>
    </lineage>
</organism>
<sequence length="240" mass="28292">MKRCIHLMIISWIIFAFIVVFTLSFMALVKIDFLREWSGCKSETCLRYMFRMRNFFTVTVYLLTIICFLLTVVFINRARRFVSSFSRRDKDGEKKVLRHRFPLWKLAVNVATFAILHGFYAFWGAGTLILIKDSCFWIRNSPMMTTYLGYIRATLLIRIIIDPIISFITDYQIRRIILSILCVSPKISPQDSRKNPYQTSKSEENSSETNQANQQAMHQRFSVRTRSEEISSRKTSQELF</sequence>
<accession>A0A914DRX1</accession>
<feature type="compositionally biased region" description="Polar residues" evidence="1">
    <location>
        <begin position="187"/>
        <end position="198"/>
    </location>
</feature>
<feature type="transmembrane region" description="Helical" evidence="2">
    <location>
        <begin position="147"/>
        <end position="168"/>
    </location>
</feature>
<dbReference type="Gene3D" id="1.20.1070.10">
    <property type="entry name" value="Rhodopsin 7-helix transmembrane proteins"/>
    <property type="match status" value="1"/>
</dbReference>
<feature type="compositionally biased region" description="Basic and acidic residues" evidence="1">
    <location>
        <begin position="225"/>
        <end position="240"/>
    </location>
</feature>
<keyword evidence="2" id="KW-1133">Transmembrane helix</keyword>
<evidence type="ECO:0000313" key="3">
    <source>
        <dbReference type="Proteomes" id="UP000887540"/>
    </source>
</evidence>
<dbReference type="SUPFAM" id="SSF81321">
    <property type="entry name" value="Family A G protein-coupled receptor-like"/>
    <property type="match status" value="1"/>
</dbReference>
<proteinExistence type="predicted"/>
<evidence type="ECO:0000256" key="1">
    <source>
        <dbReference type="SAM" id="MobiDB-lite"/>
    </source>
</evidence>
<keyword evidence="3" id="KW-1185">Reference proteome</keyword>
<evidence type="ECO:0000313" key="4">
    <source>
        <dbReference type="WBParaSite" id="ACRNAN_scaffold361.g20925.t1"/>
    </source>
</evidence>
<feature type="transmembrane region" description="Helical" evidence="2">
    <location>
        <begin position="7"/>
        <end position="29"/>
    </location>
</feature>
<keyword evidence="2" id="KW-0472">Membrane</keyword>
<reference evidence="4" key="1">
    <citation type="submission" date="2022-11" db="UniProtKB">
        <authorList>
            <consortium name="WormBaseParasite"/>
        </authorList>
    </citation>
    <scope>IDENTIFICATION</scope>
</reference>
<dbReference type="WBParaSite" id="ACRNAN_scaffold361.g20925.t1">
    <property type="protein sequence ID" value="ACRNAN_scaffold361.g20925.t1"/>
    <property type="gene ID" value="ACRNAN_scaffold361.g20925"/>
</dbReference>
<evidence type="ECO:0000256" key="2">
    <source>
        <dbReference type="SAM" id="Phobius"/>
    </source>
</evidence>